<accession>A0A5N5IBY4</accession>
<dbReference type="Proteomes" id="UP000327157">
    <property type="component" value="Chromosome 5"/>
</dbReference>
<sequence length="173" mass="20080">MCPFDDFYIEIRSKLTFACLICVRVSGSAEEIMGKGRITLQQLRCETKRVKNPLHQHVRLLHIQPKKDAEVQQSRTMADLAFAREMAKSGLVKSQFQANKRTLGPWVYLRKGNVEVADPKENKLSTDISSDLKGIHSSVLRVCWICNVCEWIWNALSFEDTNYVFFFFCFRMH</sequence>
<reference evidence="1 2" key="3">
    <citation type="submission" date="2019-11" db="EMBL/GenBank/DDBJ databases">
        <title>A de novo genome assembly of a pear dwarfing rootstock.</title>
        <authorList>
            <person name="Wang F."/>
            <person name="Wang J."/>
            <person name="Li S."/>
            <person name="Zhang Y."/>
            <person name="Fang M."/>
            <person name="Ma L."/>
            <person name="Zhao Y."/>
            <person name="Jiang S."/>
        </authorList>
    </citation>
    <scope>NUCLEOTIDE SEQUENCE [LARGE SCALE GENOMIC DNA]</scope>
    <source>
        <strain evidence="1">S2</strain>
        <tissue evidence="1">Leaf</tissue>
    </source>
</reference>
<proteinExistence type="predicted"/>
<comment type="caution">
    <text evidence="1">The sequence shown here is derived from an EMBL/GenBank/DDBJ whole genome shotgun (WGS) entry which is preliminary data.</text>
</comment>
<protein>
    <submittedName>
        <fullName evidence="1">Pentatricopeptide repeat-containing protein</fullName>
    </submittedName>
</protein>
<evidence type="ECO:0000313" key="2">
    <source>
        <dbReference type="Proteomes" id="UP000327157"/>
    </source>
</evidence>
<name>A0A5N5IBY4_9ROSA</name>
<dbReference type="AlphaFoldDB" id="A0A5N5IBY4"/>
<reference evidence="1 2" key="1">
    <citation type="submission" date="2019-09" db="EMBL/GenBank/DDBJ databases">
        <authorList>
            <person name="Ou C."/>
        </authorList>
    </citation>
    <scope>NUCLEOTIDE SEQUENCE [LARGE SCALE GENOMIC DNA]</scope>
    <source>
        <strain evidence="1">S2</strain>
        <tissue evidence="1">Leaf</tissue>
    </source>
</reference>
<reference evidence="2" key="2">
    <citation type="submission" date="2019-10" db="EMBL/GenBank/DDBJ databases">
        <title>A de novo genome assembly of a pear dwarfing rootstock.</title>
        <authorList>
            <person name="Wang F."/>
            <person name="Wang J."/>
            <person name="Li S."/>
            <person name="Zhang Y."/>
            <person name="Fang M."/>
            <person name="Ma L."/>
            <person name="Zhao Y."/>
            <person name="Jiang S."/>
        </authorList>
    </citation>
    <scope>NUCLEOTIDE SEQUENCE [LARGE SCALE GENOMIC DNA]</scope>
</reference>
<dbReference type="EMBL" id="SMOL01000004">
    <property type="protein sequence ID" value="KAB2636022.1"/>
    <property type="molecule type" value="Genomic_DNA"/>
</dbReference>
<gene>
    <name evidence="1" type="ORF">D8674_026556</name>
</gene>
<organism evidence="1 2">
    <name type="scientific">Pyrus ussuriensis x Pyrus communis</name>
    <dbReference type="NCBI Taxonomy" id="2448454"/>
    <lineage>
        <taxon>Eukaryota</taxon>
        <taxon>Viridiplantae</taxon>
        <taxon>Streptophyta</taxon>
        <taxon>Embryophyta</taxon>
        <taxon>Tracheophyta</taxon>
        <taxon>Spermatophyta</taxon>
        <taxon>Magnoliopsida</taxon>
        <taxon>eudicotyledons</taxon>
        <taxon>Gunneridae</taxon>
        <taxon>Pentapetalae</taxon>
        <taxon>rosids</taxon>
        <taxon>fabids</taxon>
        <taxon>Rosales</taxon>
        <taxon>Rosaceae</taxon>
        <taxon>Amygdaloideae</taxon>
        <taxon>Maleae</taxon>
        <taxon>Pyrus</taxon>
    </lineage>
</organism>
<evidence type="ECO:0000313" key="1">
    <source>
        <dbReference type="EMBL" id="KAB2636022.1"/>
    </source>
</evidence>
<keyword evidence="2" id="KW-1185">Reference proteome</keyword>